<dbReference type="STRING" id="90262.A0A1X2I303"/>
<dbReference type="PANTHER" id="PTHR43706:SF17">
    <property type="entry name" value="NADH DEHYDROGENASE (EUROFUNG)"/>
    <property type="match status" value="1"/>
</dbReference>
<evidence type="ECO:0000256" key="2">
    <source>
        <dbReference type="ARBA" id="ARBA00022630"/>
    </source>
</evidence>
<dbReference type="GO" id="GO:0005739">
    <property type="term" value="C:mitochondrion"/>
    <property type="evidence" value="ECO:0007669"/>
    <property type="project" value="TreeGrafter"/>
</dbReference>
<dbReference type="AlphaFoldDB" id="A0A1X2I303"/>
<evidence type="ECO:0000313" key="9">
    <source>
        <dbReference type="Proteomes" id="UP000193560"/>
    </source>
</evidence>
<name>A0A1X2I303_9FUNG</name>
<dbReference type="Pfam" id="PF22366">
    <property type="entry name" value="NDH2_C"/>
    <property type="match status" value="1"/>
</dbReference>
<accession>A0A1X2I303</accession>
<gene>
    <name evidence="8" type="ORF">BCR42DRAFT_442136</name>
</gene>
<dbReference type="SUPFAM" id="SSF51905">
    <property type="entry name" value="FAD/NAD(P)-binding domain"/>
    <property type="match status" value="2"/>
</dbReference>
<comment type="similarity">
    <text evidence="1">Belongs to the NADH dehydrogenase family.</text>
</comment>
<keyword evidence="2" id="KW-0285">Flavoprotein</keyword>
<evidence type="ECO:0000259" key="7">
    <source>
        <dbReference type="Pfam" id="PF22366"/>
    </source>
</evidence>
<dbReference type="Pfam" id="PF07992">
    <property type="entry name" value="Pyr_redox_2"/>
    <property type="match status" value="1"/>
</dbReference>
<keyword evidence="4" id="KW-0560">Oxidoreductase</keyword>
<reference evidence="8 9" key="1">
    <citation type="submission" date="2016-07" db="EMBL/GenBank/DDBJ databases">
        <title>Pervasive Adenine N6-methylation of Active Genes in Fungi.</title>
        <authorList>
            <consortium name="DOE Joint Genome Institute"/>
            <person name="Mondo S.J."/>
            <person name="Dannebaum R.O."/>
            <person name="Kuo R.C."/>
            <person name="Labutti K."/>
            <person name="Haridas S."/>
            <person name="Kuo A."/>
            <person name="Salamov A."/>
            <person name="Ahrendt S.R."/>
            <person name="Lipzen A."/>
            <person name="Sullivan W."/>
            <person name="Andreopoulos W.B."/>
            <person name="Clum A."/>
            <person name="Lindquist E."/>
            <person name="Daum C."/>
            <person name="Ramamoorthy G.K."/>
            <person name="Gryganskyi A."/>
            <person name="Culley D."/>
            <person name="Magnuson J.K."/>
            <person name="James T.Y."/>
            <person name="O'Malley M.A."/>
            <person name="Stajich J.E."/>
            <person name="Spatafora J.W."/>
            <person name="Visel A."/>
            <person name="Grigoriev I.V."/>
        </authorList>
    </citation>
    <scope>NUCLEOTIDE SEQUENCE [LARGE SCALE GENOMIC DNA]</scope>
    <source>
        <strain evidence="8 9">NRRL 1336</strain>
    </source>
</reference>
<dbReference type="InterPro" id="IPR023753">
    <property type="entry name" value="FAD/NAD-binding_dom"/>
</dbReference>
<dbReference type="InterPro" id="IPR045024">
    <property type="entry name" value="NDH-2"/>
</dbReference>
<evidence type="ECO:0000256" key="3">
    <source>
        <dbReference type="ARBA" id="ARBA00022827"/>
    </source>
</evidence>
<dbReference type="OrthoDB" id="3244603at2759"/>
<keyword evidence="3" id="KW-0274">FAD</keyword>
<dbReference type="PANTHER" id="PTHR43706">
    <property type="entry name" value="NADH DEHYDROGENASE"/>
    <property type="match status" value="1"/>
</dbReference>
<sequence length="392" mass="44278">MRELDRTKYDVFVVSPRNYFVFTPLLASTSVGSLEFRCVTEPVRGYSKDITYHQASCDDIDLDNKVIHCVNQVPNAEESTFTLNYDTLVIGVGSYSNTFGIPGVKENACFLKDVQDARKIRRRLIECLTDSQKRDKLHFVVVGCGATGIEFSAELHDFISSDVSRLYPDLVPLTKMTLYDVAPQILSGFDSQLSEYAHQQFDRKGIQIKTQRHVENVQQNKLMIRDEGEVPFGLLVWSTGLMQNPLVAKLGVAKDSKNQRILTDSNLQVLDYANVPYPDVYAVGDCATIDNHDLPLTAQVANQKAIYLTLNRKSSTSPGFKFKDRGMMAYIGSAEALVDMSSVHQGAKNSGHLAWLLWRSAYFSMSMSIRNKLLIPYYWLLTWSFGRDISRF</sequence>
<dbReference type="Gene3D" id="3.50.50.100">
    <property type="match status" value="1"/>
</dbReference>
<proteinExistence type="inferred from homology"/>
<evidence type="ECO:0000256" key="5">
    <source>
        <dbReference type="ARBA" id="ARBA00023027"/>
    </source>
</evidence>
<dbReference type="InterPro" id="IPR054585">
    <property type="entry name" value="NDH2-like_C"/>
</dbReference>
<evidence type="ECO:0000259" key="6">
    <source>
        <dbReference type="Pfam" id="PF07992"/>
    </source>
</evidence>
<protein>
    <submittedName>
        <fullName evidence="8">Pyridine nucleotide-disulfide oxidoreductase-domain-containing protein</fullName>
    </submittedName>
</protein>
<dbReference type="Proteomes" id="UP000193560">
    <property type="component" value="Unassembled WGS sequence"/>
</dbReference>
<keyword evidence="5" id="KW-0520">NAD</keyword>
<comment type="caution">
    <text evidence="8">The sequence shown here is derived from an EMBL/GenBank/DDBJ whole genome shotgun (WGS) entry which is preliminary data.</text>
</comment>
<organism evidence="8 9">
    <name type="scientific">Absidia repens</name>
    <dbReference type="NCBI Taxonomy" id="90262"/>
    <lineage>
        <taxon>Eukaryota</taxon>
        <taxon>Fungi</taxon>
        <taxon>Fungi incertae sedis</taxon>
        <taxon>Mucoromycota</taxon>
        <taxon>Mucoromycotina</taxon>
        <taxon>Mucoromycetes</taxon>
        <taxon>Mucorales</taxon>
        <taxon>Cunninghamellaceae</taxon>
        <taxon>Absidia</taxon>
    </lineage>
</organism>
<keyword evidence="9" id="KW-1185">Reference proteome</keyword>
<dbReference type="EMBL" id="MCGE01000031">
    <property type="protein sequence ID" value="ORZ08322.1"/>
    <property type="molecule type" value="Genomic_DNA"/>
</dbReference>
<dbReference type="InterPro" id="IPR036188">
    <property type="entry name" value="FAD/NAD-bd_sf"/>
</dbReference>
<dbReference type="PRINTS" id="PR00368">
    <property type="entry name" value="FADPNR"/>
</dbReference>
<dbReference type="GO" id="GO:0003954">
    <property type="term" value="F:NADH dehydrogenase activity"/>
    <property type="evidence" value="ECO:0007669"/>
    <property type="project" value="InterPro"/>
</dbReference>
<feature type="domain" description="FAD/NAD(P)-binding" evidence="6">
    <location>
        <begin position="2"/>
        <end position="304"/>
    </location>
</feature>
<evidence type="ECO:0000313" key="8">
    <source>
        <dbReference type="EMBL" id="ORZ08322.1"/>
    </source>
</evidence>
<evidence type="ECO:0000256" key="1">
    <source>
        <dbReference type="ARBA" id="ARBA00005272"/>
    </source>
</evidence>
<feature type="domain" description="External alternative NADH-ubiquinone oxidoreductase-like C-terminal" evidence="7">
    <location>
        <begin position="325"/>
        <end position="388"/>
    </location>
</feature>
<evidence type="ECO:0000256" key="4">
    <source>
        <dbReference type="ARBA" id="ARBA00023002"/>
    </source>
</evidence>